<proteinExistence type="predicted"/>
<evidence type="ECO:0000313" key="2">
    <source>
        <dbReference type="Proteomes" id="UP001430953"/>
    </source>
</evidence>
<dbReference type="Proteomes" id="UP001430953">
    <property type="component" value="Unassembled WGS sequence"/>
</dbReference>
<comment type="caution">
    <text evidence="1">The sequence shown here is derived from an EMBL/GenBank/DDBJ whole genome shotgun (WGS) entry which is preliminary data.</text>
</comment>
<organism evidence="1 2">
    <name type="scientific">Cardiocondyla obscurior</name>
    <dbReference type="NCBI Taxonomy" id="286306"/>
    <lineage>
        <taxon>Eukaryota</taxon>
        <taxon>Metazoa</taxon>
        <taxon>Ecdysozoa</taxon>
        <taxon>Arthropoda</taxon>
        <taxon>Hexapoda</taxon>
        <taxon>Insecta</taxon>
        <taxon>Pterygota</taxon>
        <taxon>Neoptera</taxon>
        <taxon>Endopterygota</taxon>
        <taxon>Hymenoptera</taxon>
        <taxon>Apocrita</taxon>
        <taxon>Aculeata</taxon>
        <taxon>Formicoidea</taxon>
        <taxon>Formicidae</taxon>
        <taxon>Myrmicinae</taxon>
        <taxon>Cardiocondyla</taxon>
    </lineage>
</organism>
<accession>A0AAW2FAS0</accession>
<name>A0AAW2FAS0_9HYME</name>
<dbReference type="AlphaFoldDB" id="A0AAW2FAS0"/>
<sequence>MIELEPMSCFQRYTLPVQTQLQIPRVTILCIDESIGWYNVTQRGGVNIRDNNRCWYSNRFSHRSRRNLFRLDGKKNNILKYIA</sequence>
<evidence type="ECO:0000313" key="1">
    <source>
        <dbReference type="EMBL" id="KAL0112069.1"/>
    </source>
</evidence>
<protein>
    <submittedName>
        <fullName evidence="1">Uncharacterized protein</fullName>
    </submittedName>
</protein>
<gene>
    <name evidence="1" type="ORF">PUN28_013354</name>
</gene>
<reference evidence="1 2" key="1">
    <citation type="submission" date="2023-03" db="EMBL/GenBank/DDBJ databases">
        <title>High recombination rates correlate with genetic variation in Cardiocondyla obscurior ants.</title>
        <authorList>
            <person name="Errbii M."/>
        </authorList>
    </citation>
    <scope>NUCLEOTIDE SEQUENCE [LARGE SCALE GENOMIC DNA]</scope>
    <source>
        <strain evidence="1">Alpha-2009</strain>
        <tissue evidence="1">Whole body</tissue>
    </source>
</reference>
<dbReference type="EMBL" id="JADYXP020000013">
    <property type="protein sequence ID" value="KAL0112069.1"/>
    <property type="molecule type" value="Genomic_DNA"/>
</dbReference>
<keyword evidence="2" id="KW-1185">Reference proteome</keyword>